<dbReference type="GO" id="GO:2000042">
    <property type="term" value="P:negative regulation of double-strand break repair via homologous recombination"/>
    <property type="evidence" value="ECO:0007669"/>
    <property type="project" value="TreeGrafter"/>
</dbReference>
<feature type="region of interest" description="Disordered" evidence="3">
    <location>
        <begin position="915"/>
        <end position="972"/>
    </location>
</feature>
<evidence type="ECO:0000259" key="5">
    <source>
        <dbReference type="Pfam" id="PF25894"/>
    </source>
</evidence>
<keyword evidence="1" id="KW-0547">Nucleotide-binding</keyword>
<dbReference type="Gene3D" id="3.40.50.300">
    <property type="entry name" value="P-loop containing nucleotide triphosphate hydrolases"/>
    <property type="match status" value="2"/>
</dbReference>
<dbReference type="InterPro" id="IPR050534">
    <property type="entry name" value="Coronavir_polyprotein_1ab"/>
</dbReference>
<dbReference type="CDD" id="cd18809">
    <property type="entry name" value="SF1_C_RecD"/>
    <property type="match status" value="1"/>
</dbReference>
<accession>A0A401P9W1</accession>
<keyword evidence="2" id="KW-0067">ATP-binding</keyword>
<feature type="compositionally biased region" description="Basic and acidic residues" evidence="3">
    <location>
        <begin position="1"/>
        <end position="13"/>
    </location>
</feature>
<dbReference type="GO" id="GO:0005524">
    <property type="term" value="F:ATP binding"/>
    <property type="evidence" value="ECO:0007669"/>
    <property type="project" value="UniProtKB-KW"/>
</dbReference>
<dbReference type="PANTHER" id="PTHR43788:SF6">
    <property type="entry name" value="DNA HELICASE B"/>
    <property type="match status" value="1"/>
</dbReference>
<evidence type="ECO:0000313" key="7">
    <source>
        <dbReference type="Proteomes" id="UP000288216"/>
    </source>
</evidence>
<dbReference type="AlphaFoldDB" id="A0A401P9W1"/>
<dbReference type="Gene3D" id="2.30.30.940">
    <property type="match status" value="1"/>
</dbReference>
<dbReference type="InterPro" id="IPR027417">
    <property type="entry name" value="P-loop_NTPase"/>
</dbReference>
<gene>
    <name evidence="6" type="ORF">scyTo_0001147</name>
</gene>
<feature type="compositionally biased region" description="Polar residues" evidence="3">
    <location>
        <begin position="956"/>
        <end position="965"/>
    </location>
</feature>
<protein>
    <submittedName>
        <fullName evidence="6">Uncharacterized protein</fullName>
    </submittedName>
</protein>
<dbReference type="PANTHER" id="PTHR43788">
    <property type="entry name" value="DNA2/NAM7 HELICASE FAMILY MEMBER"/>
    <property type="match status" value="1"/>
</dbReference>
<name>A0A401P9W1_SCYTO</name>
<dbReference type="Proteomes" id="UP000288216">
    <property type="component" value="Unassembled WGS sequence"/>
</dbReference>
<evidence type="ECO:0000256" key="3">
    <source>
        <dbReference type="SAM" id="MobiDB-lite"/>
    </source>
</evidence>
<feature type="domain" description="UvrD-like helicase C-terminal" evidence="4">
    <location>
        <begin position="739"/>
        <end position="785"/>
    </location>
</feature>
<sequence length="1014" mass="114975">MSQRRADPGKTRLLEGYILSPKEKEQQDSDTEEEEEPQFLDFSDMMSVFDGASSIKASAVARHFVTIQDLESNLTYQVYGRFHFTAPWWKVTAKIKYNKGKWYLQYYPSYSLRSCLSHPRSDIILLLTKCHVHDQHKQAFFEYLPKNCNLEFSHLLTTLQLFAKKGDTEKCIAQSIIAAINSSDEWQNMQRTLMFPNLMKYLPGLLPRQVLHILMPQMENGRKPLASGTLEGLEQMIETEVWKLGFRLILSKELRLIGCEATLLAFEETDLLRTIPELQRHALVIYDQLKQTCWKKGHTYVKVDELTNLHPSEFSIESAWESLKFLKDHKIIVIEKNRGYLPCFYNSEKDIALCIKELMDKPSWHIPVAEVRRKTEGQREGLAEDVEHSEDIDLDPGQLKAVNMMCANPVTVISGKGGCGKTTLVSLLFRAVIKNMESADIEELLQACQVLERDEKAPKMWDIPASKTPDVDSGGKRSTVLFTAPTGKATSLLKKKTGFDAYTLHQVMWNFWSNKKAMLPGAPRAWMFSDVQVLIVDEGSLVSVQILSTVLNLLMKHANLKKLIILGEIAEMGLKSTYRGLEYDAVMHISKDRNVTVPTPDKKFILVSLPRDLGPHVLQEAIKYLLKEAPGLENDVTSQFIAFRRNDKNKTVFQVGDKVCCTKNGYIREFTEESEPKVKKEAEKEKHIRLCNGEIFFILQHKTEQVQNRSTEYLLLDDKENRQIFVKYKEIMRECRLQHAWARTIHTFQGSEADTVVYVVGSAGRQNWQHIYTAISRGRQRVYVVTSEDHFIQAVTAKSPRRNTRLRELLQEKLLKAGPASCIEGALSQQQPSWMSSGVPSTLAATNSTQVDSAVPPMQAMDDPVLHIAGEIKEGDGQTARQRECSFSEDLAFAQDYSWSPQSLELDHRECDEAQKNPTAACTSSPQTSDGTTGDTSVGATGQEATSSIKVEASWSPGSKRNSNTLEDEKSPQKYFKLSLMESPLGCTKFKQLTLDCPSPGRNLNAKRLFKEEK</sequence>
<dbReference type="OrthoDB" id="416437at2759"/>
<evidence type="ECO:0000256" key="1">
    <source>
        <dbReference type="ARBA" id="ARBA00022741"/>
    </source>
</evidence>
<feature type="compositionally biased region" description="Low complexity" evidence="3">
    <location>
        <begin position="923"/>
        <end position="942"/>
    </location>
</feature>
<evidence type="ECO:0000313" key="6">
    <source>
        <dbReference type="EMBL" id="GCB69890.1"/>
    </source>
</evidence>
<comment type="caution">
    <text evidence="6">The sequence shown here is derived from an EMBL/GenBank/DDBJ whole genome shotgun (WGS) entry which is preliminary data.</text>
</comment>
<dbReference type="InterPro" id="IPR058839">
    <property type="entry name" value="WHD_HELB"/>
</dbReference>
<dbReference type="SUPFAM" id="SSF52540">
    <property type="entry name" value="P-loop containing nucleoside triphosphate hydrolases"/>
    <property type="match status" value="2"/>
</dbReference>
<evidence type="ECO:0000259" key="4">
    <source>
        <dbReference type="Pfam" id="PF13538"/>
    </source>
</evidence>
<dbReference type="Pfam" id="PF25894">
    <property type="entry name" value="WHD_HELB"/>
    <property type="match status" value="1"/>
</dbReference>
<dbReference type="OMA" id="KIKHAWA"/>
<dbReference type="STRING" id="75743.A0A401P9W1"/>
<dbReference type="EMBL" id="BFAA01000246">
    <property type="protein sequence ID" value="GCB69890.1"/>
    <property type="molecule type" value="Genomic_DNA"/>
</dbReference>
<dbReference type="Pfam" id="PF13538">
    <property type="entry name" value="UvrD_C_2"/>
    <property type="match status" value="1"/>
</dbReference>
<organism evidence="6 7">
    <name type="scientific">Scyliorhinus torazame</name>
    <name type="common">Cloudy catshark</name>
    <name type="synonym">Catulus torazame</name>
    <dbReference type="NCBI Taxonomy" id="75743"/>
    <lineage>
        <taxon>Eukaryota</taxon>
        <taxon>Metazoa</taxon>
        <taxon>Chordata</taxon>
        <taxon>Craniata</taxon>
        <taxon>Vertebrata</taxon>
        <taxon>Chondrichthyes</taxon>
        <taxon>Elasmobranchii</taxon>
        <taxon>Galeomorphii</taxon>
        <taxon>Galeoidea</taxon>
        <taxon>Carcharhiniformes</taxon>
        <taxon>Scyliorhinidae</taxon>
        <taxon>Scyliorhinus</taxon>
    </lineage>
</organism>
<dbReference type="InterPro" id="IPR027785">
    <property type="entry name" value="UvrD-like_helicase_C"/>
</dbReference>
<keyword evidence="7" id="KW-1185">Reference proteome</keyword>
<evidence type="ECO:0000256" key="2">
    <source>
        <dbReference type="ARBA" id="ARBA00022840"/>
    </source>
</evidence>
<dbReference type="GO" id="GO:0017116">
    <property type="term" value="F:single-stranded DNA helicase activity"/>
    <property type="evidence" value="ECO:0007669"/>
    <property type="project" value="TreeGrafter"/>
</dbReference>
<dbReference type="Pfam" id="PF13604">
    <property type="entry name" value="AAA_30"/>
    <property type="match status" value="1"/>
</dbReference>
<feature type="region of interest" description="Disordered" evidence="3">
    <location>
        <begin position="1"/>
        <end position="36"/>
    </location>
</feature>
<feature type="domain" description="DNA helicase B winged helix" evidence="5">
    <location>
        <begin position="233"/>
        <end position="341"/>
    </location>
</feature>
<reference evidence="6 7" key="1">
    <citation type="journal article" date="2018" name="Nat. Ecol. Evol.">
        <title>Shark genomes provide insights into elasmobranch evolution and the origin of vertebrates.</title>
        <authorList>
            <person name="Hara Y"/>
            <person name="Yamaguchi K"/>
            <person name="Onimaru K"/>
            <person name="Kadota M"/>
            <person name="Koyanagi M"/>
            <person name="Keeley SD"/>
            <person name="Tatsumi K"/>
            <person name="Tanaka K"/>
            <person name="Motone F"/>
            <person name="Kageyama Y"/>
            <person name="Nozu R"/>
            <person name="Adachi N"/>
            <person name="Nishimura O"/>
            <person name="Nakagawa R"/>
            <person name="Tanegashima C"/>
            <person name="Kiyatake I"/>
            <person name="Matsumoto R"/>
            <person name="Murakumo K"/>
            <person name="Nishida K"/>
            <person name="Terakita A"/>
            <person name="Kuratani S"/>
            <person name="Sato K"/>
            <person name="Hyodo S Kuraku.S."/>
        </authorList>
    </citation>
    <scope>NUCLEOTIDE SEQUENCE [LARGE SCALE GENOMIC DNA]</scope>
</reference>
<proteinExistence type="predicted"/>